<sequence>MKKKKLVISSDCIKYSCSDTDSFKLEDIYLFIKNKTIFKMFRKYDEVGIEEPTLMFIQYIFYKSLIAFFLSSRKSYFFDNKDTRQITIFFIFKQGWIWIYDLLRAPFMRLVVKRRLKKISHFNPETRTEGGISPIYIRQELFLGIKSGGSIGHMSGVINALLKKGLPPVFFSTDYIPEVSDEVKTNIVLPNNKFWNSEFDLILNFNQKVCSDIVSCIGEERPKFIYQRFGLGNFSGSQLAEKWNIPYIMEYNGSSINSRKMWSNSKTIKYEALFWEIIKTEANCANLIVVVSKPLKEELIELGVEKTKILVNPNGVDPEKYNPNITGDELIKKHSLENKTIIGFIGTFGVWHGVENLLEAYILLLKRNPDYRNTTKLMLIGDGKLMFQVKNRIEEENISDNVIVTGLVPQNEGPKYLSCCDILCAPTKPNPDGSRFFGSPTKLFEYMAMGKAIVSSDIEQQGEILEHQKDAILTKPGDVPALAEGISHLLEDSLLRDTLGRNARKKVIENYTWEKHTQKILDSLIQLQN</sequence>
<feature type="domain" description="Glycosyltransferase subfamily 4-like N-terminal" evidence="2">
    <location>
        <begin position="154"/>
        <end position="320"/>
    </location>
</feature>
<evidence type="ECO:0000313" key="3">
    <source>
        <dbReference type="EMBL" id="RIJ49713.1"/>
    </source>
</evidence>
<organism evidence="3 4">
    <name type="scientific">Maribellus luteus</name>
    <dbReference type="NCBI Taxonomy" id="2305463"/>
    <lineage>
        <taxon>Bacteria</taxon>
        <taxon>Pseudomonadati</taxon>
        <taxon>Bacteroidota</taxon>
        <taxon>Bacteroidia</taxon>
        <taxon>Marinilabiliales</taxon>
        <taxon>Prolixibacteraceae</taxon>
        <taxon>Maribellus</taxon>
    </lineage>
</organism>
<dbReference type="Proteomes" id="UP000265926">
    <property type="component" value="Unassembled WGS sequence"/>
</dbReference>
<proteinExistence type="predicted"/>
<dbReference type="InterPro" id="IPR050194">
    <property type="entry name" value="Glycosyltransferase_grp1"/>
</dbReference>
<dbReference type="Gene3D" id="3.40.50.2000">
    <property type="entry name" value="Glycogen Phosphorylase B"/>
    <property type="match status" value="2"/>
</dbReference>
<dbReference type="GO" id="GO:0016757">
    <property type="term" value="F:glycosyltransferase activity"/>
    <property type="evidence" value="ECO:0007669"/>
    <property type="project" value="InterPro"/>
</dbReference>
<protein>
    <submittedName>
        <fullName evidence="3">Glycosyltransferase family 1 protein</fullName>
    </submittedName>
</protein>
<accession>A0A399T747</accession>
<dbReference type="Pfam" id="PF13439">
    <property type="entry name" value="Glyco_transf_4"/>
    <property type="match status" value="1"/>
</dbReference>
<evidence type="ECO:0000259" key="2">
    <source>
        <dbReference type="Pfam" id="PF13439"/>
    </source>
</evidence>
<keyword evidence="3" id="KW-0808">Transferase</keyword>
<dbReference type="EMBL" id="QWGR01000002">
    <property type="protein sequence ID" value="RIJ49713.1"/>
    <property type="molecule type" value="Genomic_DNA"/>
</dbReference>
<name>A0A399T747_9BACT</name>
<reference evidence="3 4" key="1">
    <citation type="submission" date="2018-08" db="EMBL/GenBank/DDBJ databases">
        <title>Pallidiluteibacterium maritimus gen. nov., sp. nov., isolated from coastal sediment.</title>
        <authorList>
            <person name="Zhou L.Y."/>
        </authorList>
    </citation>
    <scope>NUCLEOTIDE SEQUENCE [LARGE SCALE GENOMIC DNA]</scope>
    <source>
        <strain evidence="3 4">XSD2</strain>
    </source>
</reference>
<dbReference type="CDD" id="cd03794">
    <property type="entry name" value="GT4_WbuB-like"/>
    <property type="match status" value="1"/>
</dbReference>
<gene>
    <name evidence="3" type="ORF">D1614_02940</name>
</gene>
<keyword evidence="4" id="KW-1185">Reference proteome</keyword>
<feature type="domain" description="Glycosyl transferase family 1" evidence="1">
    <location>
        <begin position="330"/>
        <end position="505"/>
    </location>
</feature>
<comment type="caution">
    <text evidence="3">The sequence shown here is derived from an EMBL/GenBank/DDBJ whole genome shotgun (WGS) entry which is preliminary data.</text>
</comment>
<dbReference type="InterPro" id="IPR001296">
    <property type="entry name" value="Glyco_trans_1"/>
</dbReference>
<dbReference type="SUPFAM" id="SSF53756">
    <property type="entry name" value="UDP-Glycosyltransferase/glycogen phosphorylase"/>
    <property type="match status" value="1"/>
</dbReference>
<dbReference type="AlphaFoldDB" id="A0A399T747"/>
<evidence type="ECO:0000313" key="4">
    <source>
        <dbReference type="Proteomes" id="UP000265926"/>
    </source>
</evidence>
<dbReference type="PANTHER" id="PTHR45947:SF3">
    <property type="entry name" value="SULFOQUINOVOSYL TRANSFERASE SQD2"/>
    <property type="match status" value="1"/>
</dbReference>
<dbReference type="PANTHER" id="PTHR45947">
    <property type="entry name" value="SULFOQUINOVOSYL TRANSFERASE SQD2"/>
    <property type="match status" value="1"/>
</dbReference>
<dbReference type="OrthoDB" id="9790710at2"/>
<dbReference type="InterPro" id="IPR028098">
    <property type="entry name" value="Glyco_trans_4-like_N"/>
</dbReference>
<dbReference type="Pfam" id="PF00534">
    <property type="entry name" value="Glycos_transf_1"/>
    <property type="match status" value="1"/>
</dbReference>
<evidence type="ECO:0000259" key="1">
    <source>
        <dbReference type="Pfam" id="PF00534"/>
    </source>
</evidence>
<dbReference type="RefSeq" id="WP_119436401.1">
    <property type="nucleotide sequence ID" value="NZ_QWGR01000002.1"/>
</dbReference>